<dbReference type="AlphaFoldDB" id="A0A9P4LH07"/>
<feature type="region of interest" description="Disordered" evidence="1">
    <location>
        <begin position="217"/>
        <end position="361"/>
    </location>
</feature>
<gene>
    <name evidence="2" type="ORF">EK21DRAFT_79461</name>
</gene>
<evidence type="ECO:0000313" key="3">
    <source>
        <dbReference type="Proteomes" id="UP000799777"/>
    </source>
</evidence>
<organism evidence="2 3">
    <name type="scientific">Setomelanomma holmii</name>
    <dbReference type="NCBI Taxonomy" id="210430"/>
    <lineage>
        <taxon>Eukaryota</taxon>
        <taxon>Fungi</taxon>
        <taxon>Dikarya</taxon>
        <taxon>Ascomycota</taxon>
        <taxon>Pezizomycotina</taxon>
        <taxon>Dothideomycetes</taxon>
        <taxon>Pleosporomycetidae</taxon>
        <taxon>Pleosporales</taxon>
        <taxon>Pleosporineae</taxon>
        <taxon>Phaeosphaeriaceae</taxon>
        <taxon>Setomelanomma</taxon>
    </lineage>
</organism>
<keyword evidence="3" id="KW-1185">Reference proteome</keyword>
<feature type="compositionally biased region" description="Basic and acidic residues" evidence="1">
    <location>
        <begin position="295"/>
        <end position="353"/>
    </location>
</feature>
<evidence type="ECO:0000256" key="1">
    <source>
        <dbReference type="SAM" id="MobiDB-lite"/>
    </source>
</evidence>
<name>A0A9P4LH07_9PLEO</name>
<feature type="compositionally biased region" description="Basic and acidic residues" evidence="1">
    <location>
        <begin position="246"/>
        <end position="258"/>
    </location>
</feature>
<feature type="region of interest" description="Disordered" evidence="1">
    <location>
        <begin position="1"/>
        <end position="46"/>
    </location>
</feature>
<proteinExistence type="predicted"/>
<dbReference type="EMBL" id="ML978309">
    <property type="protein sequence ID" value="KAF2024107.1"/>
    <property type="molecule type" value="Genomic_DNA"/>
</dbReference>
<protein>
    <submittedName>
        <fullName evidence="2">Uncharacterized protein</fullName>
    </submittedName>
</protein>
<evidence type="ECO:0000313" key="2">
    <source>
        <dbReference type="EMBL" id="KAF2024107.1"/>
    </source>
</evidence>
<dbReference type="Proteomes" id="UP000799777">
    <property type="component" value="Unassembled WGS sequence"/>
</dbReference>
<comment type="caution">
    <text evidence="2">The sequence shown here is derived from an EMBL/GenBank/DDBJ whole genome shotgun (WGS) entry which is preliminary data.</text>
</comment>
<dbReference type="OrthoDB" id="3930519at2759"/>
<feature type="compositionally biased region" description="Basic and acidic residues" evidence="1">
    <location>
        <begin position="1"/>
        <end position="11"/>
    </location>
</feature>
<reference evidence="2" key="1">
    <citation type="journal article" date="2020" name="Stud. Mycol.">
        <title>101 Dothideomycetes genomes: a test case for predicting lifestyles and emergence of pathogens.</title>
        <authorList>
            <person name="Haridas S."/>
            <person name="Albert R."/>
            <person name="Binder M."/>
            <person name="Bloem J."/>
            <person name="Labutti K."/>
            <person name="Salamov A."/>
            <person name="Andreopoulos B."/>
            <person name="Baker S."/>
            <person name="Barry K."/>
            <person name="Bills G."/>
            <person name="Bluhm B."/>
            <person name="Cannon C."/>
            <person name="Castanera R."/>
            <person name="Culley D."/>
            <person name="Daum C."/>
            <person name="Ezra D."/>
            <person name="Gonzalez J."/>
            <person name="Henrissat B."/>
            <person name="Kuo A."/>
            <person name="Liang C."/>
            <person name="Lipzen A."/>
            <person name="Lutzoni F."/>
            <person name="Magnuson J."/>
            <person name="Mondo S."/>
            <person name="Nolan M."/>
            <person name="Ohm R."/>
            <person name="Pangilinan J."/>
            <person name="Park H.-J."/>
            <person name="Ramirez L."/>
            <person name="Alfaro M."/>
            <person name="Sun H."/>
            <person name="Tritt A."/>
            <person name="Yoshinaga Y."/>
            <person name="Zwiers L.-H."/>
            <person name="Turgeon B."/>
            <person name="Goodwin S."/>
            <person name="Spatafora J."/>
            <person name="Crous P."/>
            <person name="Grigoriev I."/>
        </authorList>
    </citation>
    <scope>NUCLEOTIDE SEQUENCE</scope>
    <source>
        <strain evidence="2">CBS 110217</strain>
    </source>
</reference>
<accession>A0A9P4LH07</accession>
<sequence length="361" mass="38278">MAADKNNRNTGEEGGPVENAETNKQAVPDEEVREESSKAANAAMNAQKKAKELKLAAAGAGDPDERQKLMEQAINAQIEAESFGKTAKYLRSGTFQGAAIGTGIGVAPGASLGALTGTLVGGVTSTITGGLGLGIGAGVGSLNGPFWNLGELAGKGVRKFTGDLPGWVASDEQKQALEKMMGQIQEEDMPNEKELKRLHEEGGSAVPDEGWMSGAKKMVSSMGGASKSSGRDGPKGNGTKPSKSSEVQKDKASSKGDQDQNQDTASRKRPRKLETKSDSASGKPEASASVRKAPRKLETKSKDDDQKQDSDLEAKWKQSEEEKAQYKKKVEDLEAEVKALKGEKKEKGYEKAQPRKLQTRS</sequence>